<dbReference type="InterPro" id="IPR007436">
    <property type="entry name" value="DUF485"/>
</dbReference>
<dbReference type="eggNOG" id="COG3162">
    <property type="taxonomic scope" value="Bacteria"/>
</dbReference>
<feature type="transmembrane region" description="Helical" evidence="1">
    <location>
        <begin position="59"/>
        <end position="82"/>
    </location>
</feature>
<dbReference type="AlphaFoldDB" id="A0A143BJE6"/>
<dbReference type="RefSeq" id="WP_026850350.1">
    <property type="nucleotide sequence ID" value="NZ_CP011454.1"/>
</dbReference>
<dbReference type="PANTHER" id="PTHR38598:SF1">
    <property type="entry name" value="INNER MEMBRANE PROTEIN YJCH"/>
    <property type="match status" value="1"/>
</dbReference>
<keyword evidence="1" id="KW-0472">Membrane</keyword>
<name>A0A143BJE6_9BACT</name>
<sequence length="104" mass="11247">MTTRSRTSPAEALLATRKVAAQRWRIAVVLTTGMVLVYFGFIALVAFQPALLGTLVTEGLSVGIVLGACVIVAAWILTWSYISWANRVYDPALAALKITHEDAQ</sequence>
<reference evidence="2 3" key="2">
    <citation type="journal article" date="2016" name="Environ. Microbiol. Rep.">
        <title>Metagenomic evidence for the presence of phototrophic Gemmatimonadetes bacteria in diverse environments.</title>
        <authorList>
            <person name="Zeng Y."/>
            <person name="Baumbach J."/>
            <person name="Barbosa E.G."/>
            <person name="Azevedo V."/>
            <person name="Zhang C."/>
            <person name="Koblizek M."/>
        </authorList>
    </citation>
    <scope>NUCLEOTIDE SEQUENCE [LARGE SCALE GENOMIC DNA]</scope>
    <source>
        <strain evidence="2 3">AP64</strain>
    </source>
</reference>
<dbReference type="OrthoDB" id="9799991at2"/>
<organism evidence="2 3">
    <name type="scientific">Gemmatimonas phototrophica</name>
    <dbReference type="NCBI Taxonomy" id="1379270"/>
    <lineage>
        <taxon>Bacteria</taxon>
        <taxon>Pseudomonadati</taxon>
        <taxon>Gemmatimonadota</taxon>
        <taxon>Gemmatimonadia</taxon>
        <taxon>Gemmatimonadales</taxon>
        <taxon>Gemmatimonadaceae</taxon>
        <taxon>Gemmatimonas</taxon>
    </lineage>
</organism>
<evidence type="ECO:0000313" key="2">
    <source>
        <dbReference type="EMBL" id="AMW04610.1"/>
    </source>
</evidence>
<dbReference type="Proteomes" id="UP000076404">
    <property type="component" value="Chromosome"/>
</dbReference>
<evidence type="ECO:0000256" key="1">
    <source>
        <dbReference type="SAM" id="Phobius"/>
    </source>
</evidence>
<feature type="transmembrane region" description="Helical" evidence="1">
    <location>
        <begin position="26"/>
        <end position="47"/>
    </location>
</feature>
<dbReference type="InterPro" id="IPR052959">
    <property type="entry name" value="Inner_membrane_assoc"/>
</dbReference>
<keyword evidence="1" id="KW-1133">Transmembrane helix</keyword>
<evidence type="ECO:0000313" key="3">
    <source>
        <dbReference type="Proteomes" id="UP000076404"/>
    </source>
</evidence>
<reference evidence="2 3" key="1">
    <citation type="journal article" date="2014" name="Proc. Natl. Acad. Sci. U.S.A.">
        <title>Functional type 2 photosynthetic reaction centers found in the rare bacterial phylum Gemmatimonadetes.</title>
        <authorList>
            <person name="Zeng Y."/>
            <person name="Feng F."/>
            <person name="Medova H."/>
            <person name="Dean J."/>
            <person name="Koblizek M."/>
        </authorList>
    </citation>
    <scope>NUCLEOTIDE SEQUENCE [LARGE SCALE GENOMIC DNA]</scope>
    <source>
        <strain evidence="2 3">AP64</strain>
    </source>
</reference>
<dbReference type="STRING" id="1379270.GEMMAAP_06635"/>
<keyword evidence="1" id="KW-0812">Transmembrane</keyword>
<accession>A0A143BJE6</accession>
<dbReference type="PANTHER" id="PTHR38598">
    <property type="entry name" value="INNER MEMBRANE PROTEIN YJCH"/>
    <property type="match status" value="1"/>
</dbReference>
<keyword evidence="3" id="KW-1185">Reference proteome</keyword>
<gene>
    <name evidence="2" type="ORF">GEMMAAP_06635</name>
</gene>
<protein>
    <submittedName>
        <fullName evidence="2">Membrane protein</fullName>
    </submittedName>
</protein>
<dbReference type="EMBL" id="CP011454">
    <property type="protein sequence ID" value="AMW04610.1"/>
    <property type="molecule type" value="Genomic_DNA"/>
</dbReference>
<dbReference type="GO" id="GO:0005886">
    <property type="term" value="C:plasma membrane"/>
    <property type="evidence" value="ECO:0007669"/>
    <property type="project" value="TreeGrafter"/>
</dbReference>
<dbReference type="Pfam" id="PF04341">
    <property type="entry name" value="DUF485"/>
    <property type="match status" value="1"/>
</dbReference>
<dbReference type="SUPFAM" id="SSF103473">
    <property type="entry name" value="MFS general substrate transporter"/>
    <property type="match status" value="1"/>
</dbReference>
<dbReference type="KEGG" id="gph:GEMMAAP_06635"/>
<proteinExistence type="predicted"/>
<dbReference type="InterPro" id="IPR036259">
    <property type="entry name" value="MFS_trans_sf"/>
</dbReference>